<organism evidence="1 2">
    <name type="scientific">Peronosclerospora sorghi</name>
    <dbReference type="NCBI Taxonomy" id="230839"/>
    <lineage>
        <taxon>Eukaryota</taxon>
        <taxon>Sar</taxon>
        <taxon>Stramenopiles</taxon>
        <taxon>Oomycota</taxon>
        <taxon>Peronosporomycetes</taxon>
        <taxon>Peronosporales</taxon>
        <taxon>Peronosporaceae</taxon>
        <taxon>Peronosclerospora</taxon>
    </lineage>
</organism>
<sequence>MWHRAAVTVLMLLDVTVFASNTLQHYERRLEAEASMWSFGHSKCKCRSTRRPCLFIHGENNKVEHTELQTSSSMFGDMTKHAPCCSSIRYTSLDTISFGWTNETLQERICHYALSMSPTSNTKERVIKDTILVTHSMGALFVAGAVANKKCSFHNSTTWVSMSAPMQGTFASDYVQNICSNDDTQAFRKILTVLGQCPNGDGMRSISSMGRKYSTMKLNKEYLKAQKVYRKHVSAVMCSNSDIGIISKYQVEFLLFGPKVDHGTDEHDGFVTYESCRGGLPASQFSDKPDNRFYVSKCNHADTAFLNGNGLFRDTLKPVQWFECLL</sequence>
<accession>A0ACC0W670</accession>
<protein>
    <submittedName>
        <fullName evidence="1">Uncharacterized protein</fullName>
    </submittedName>
</protein>
<dbReference type="Proteomes" id="UP001163321">
    <property type="component" value="Chromosome 4"/>
</dbReference>
<proteinExistence type="predicted"/>
<reference evidence="1 2" key="1">
    <citation type="journal article" date="2022" name="bioRxiv">
        <title>The genome of the oomycete Peronosclerospora sorghi, a cosmopolitan pathogen of maize and sorghum, is inflated with dispersed pseudogenes.</title>
        <authorList>
            <person name="Fletcher K."/>
            <person name="Martin F."/>
            <person name="Isakeit T."/>
            <person name="Cavanaugh K."/>
            <person name="Magill C."/>
            <person name="Michelmore R."/>
        </authorList>
    </citation>
    <scope>NUCLEOTIDE SEQUENCE [LARGE SCALE GENOMIC DNA]</scope>
    <source>
        <strain evidence="1">P6</strain>
    </source>
</reference>
<evidence type="ECO:0000313" key="1">
    <source>
        <dbReference type="EMBL" id="KAI9913458.1"/>
    </source>
</evidence>
<evidence type="ECO:0000313" key="2">
    <source>
        <dbReference type="Proteomes" id="UP001163321"/>
    </source>
</evidence>
<dbReference type="EMBL" id="CM047583">
    <property type="protein sequence ID" value="KAI9913458.1"/>
    <property type="molecule type" value="Genomic_DNA"/>
</dbReference>
<keyword evidence="2" id="KW-1185">Reference proteome</keyword>
<comment type="caution">
    <text evidence="1">The sequence shown here is derived from an EMBL/GenBank/DDBJ whole genome shotgun (WGS) entry which is preliminary data.</text>
</comment>
<gene>
    <name evidence="1" type="ORF">PsorP6_004997</name>
</gene>
<name>A0ACC0W670_9STRA</name>